<dbReference type="SUPFAM" id="SSF46785">
    <property type="entry name" value="Winged helix' DNA-binding domain"/>
    <property type="match status" value="1"/>
</dbReference>
<keyword evidence="3" id="KW-0804">Transcription</keyword>
<dbReference type="Gene3D" id="1.10.10.10">
    <property type="entry name" value="Winged helix-like DNA-binding domain superfamily/Winged helix DNA-binding domain"/>
    <property type="match status" value="1"/>
</dbReference>
<geneLocation type="plasmid" evidence="6">
    <name>sym pNGR234b</name>
</geneLocation>
<evidence type="ECO:0000256" key="2">
    <source>
        <dbReference type="ARBA" id="ARBA00023125"/>
    </source>
</evidence>
<dbReference type="SUPFAM" id="SSF48008">
    <property type="entry name" value="GntR ligand-binding domain-like"/>
    <property type="match status" value="1"/>
</dbReference>
<keyword evidence="5" id="KW-0614">Plasmid</keyword>
<dbReference type="InterPro" id="IPR000524">
    <property type="entry name" value="Tscrpt_reg_HTH_GntR"/>
</dbReference>
<dbReference type="InterPro" id="IPR011711">
    <property type="entry name" value="GntR_C"/>
</dbReference>
<dbReference type="PROSITE" id="PS50949">
    <property type="entry name" value="HTH_GNTR"/>
    <property type="match status" value="1"/>
</dbReference>
<dbReference type="InterPro" id="IPR036390">
    <property type="entry name" value="WH_DNA-bd_sf"/>
</dbReference>
<evidence type="ECO:0000259" key="4">
    <source>
        <dbReference type="PROSITE" id="PS50949"/>
    </source>
</evidence>
<proteinExistence type="predicted"/>
<dbReference type="SMART" id="SM00895">
    <property type="entry name" value="FCD"/>
    <property type="match status" value="1"/>
</dbReference>
<dbReference type="GO" id="GO:0003677">
    <property type="term" value="F:DNA binding"/>
    <property type="evidence" value="ECO:0007669"/>
    <property type="project" value="UniProtKB-KW"/>
</dbReference>
<dbReference type="KEGG" id="rhi:NGR_b01030"/>
<dbReference type="HOGENOM" id="CLU_017584_9_4_5"/>
<dbReference type="EMBL" id="CP000874">
    <property type="protein sequence ID" value="ACP21570.1"/>
    <property type="molecule type" value="Genomic_DNA"/>
</dbReference>
<dbReference type="InterPro" id="IPR036388">
    <property type="entry name" value="WH-like_DNA-bd_sf"/>
</dbReference>
<dbReference type="PRINTS" id="PR00035">
    <property type="entry name" value="HTHGNTR"/>
</dbReference>
<dbReference type="InterPro" id="IPR008920">
    <property type="entry name" value="TF_FadR/GntR_C"/>
</dbReference>
<organism evidence="5 6">
    <name type="scientific">Sinorhizobium fredii (strain NBRC 101917 / NGR234)</name>
    <dbReference type="NCBI Taxonomy" id="394"/>
    <lineage>
        <taxon>Bacteria</taxon>
        <taxon>Pseudomonadati</taxon>
        <taxon>Pseudomonadota</taxon>
        <taxon>Alphaproteobacteria</taxon>
        <taxon>Hyphomicrobiales</taxon>
        <taxon>Rhizobiaceae</taxon>
        <taxon>Sinorhizobium/Ensifer group</taxon>
        <taxon>Sinorhizobium</taxon>
    </lineage>
</organism>
<dbReference type="Pfam" id="PF00392">
    <property type="entry name" value="GntR"/>
    <property type="match status" value="1"/>
</dbReference>
<dbReference type="Gene3D" id="1.20.120.530">
    <property type="entry name" value="GntR ligand-binding domain-like"/>
    <property type="match status" value="1"/>
</dbReference>
<dbReference type="Proteomes" id="UP000001054">
    <property type="component" value="Plasmid pNGR234b"/>
</dbReference>
<dbReference type="GO" id="GO:0003700">
    <property type="term" value="F:DNA-binding transcription factor activity"/>
    <property type="evidence" value="ECO:0007669"/>
    <property type="project" value="InterPro"/>
</dbReference>
<dbReference type="SMART" id="SM00345">
    <property type="entry name" value="HTH_GNTR"/>
    <property type="match status" value="1"/>
</dbReference>
<dbReference type="CDD" id="cd07377">
    <property type="entry name" value="WHTH_GntR"/>
    <property type="match status" value="1"/>
</dbReference>
<keyword evidence="2" id="KW-0238">DNA-binding</keyword>
<dbReference type="OrthoDB" id="9028214at2"/>
<keyword evidence="6" id="KW-1185">Reference proteome</keyword>
<name>C3KMZ7_SINFN</name>
<keyword evidence="1" id="KW-0805">Transcription regulation</keyword>
<evidence type="ECO:0000256" key="3">
    <source>
        <dbReference type="ARBA" id="ARBA00023163"/>
    </source>
</evidence>
<dbReference type="PANTHER" id="PTHR43537">
    <property type="entry name" value="TRANSCRIPTIONAL REGULATOR, GNTR FAMILY"/>
    <property type="match status" value="1"/>
</dbReference>
<evidence type="ECO:0000313" key="6">
    <source>
        <dbReference type="Proteomes" id="UP000001054"/>
    </source>
</evidence>
<dbReference type="PATRIC" id="fig|394.7.peg.552"/>
<reference evidence="6" key="1">
    <citation type="journal article" date="2004" name="J. Bacteriol.">
        <title>An evolutionary hot spot: the pNGR234b replicon of Rhizobium sp. strain NGR234.</title>
        <authorList>
            <person name="Streit W.R."/>
            <person name="Schmitz R.A."/>
            <person name="Perret X."/>
            <person name="Staehelin C."/>
            <person name="Deakin W.J."/>
            <person name="Raasch C."/>
            <person name="Liesegang H."/>
            <person name="Broughton W.J."/>
        </authorList>
    </citation>
    <scope>NUCLEOTIDE SEQUENCE [LARGE SCALE GENOMIC DNA]</scope>
    <source>
        <strain evidence="6">NBRC 101917 / NGR234</strain>
    </source>
</reference>
<dbReference type="AlphaFoldDB" id="C3KMZ7"/>
<gene>
    <name evidence="5" type="ordered locus">NGR_b01030</name>
</gene>
<sequence>MGGNGLNKSLLDTVISSTPKWTSHARVVDQLGKAIVSGEFPVGSILPGDPELALRFRVSRTVLREAMKTLAARGMVVPRARIGTRVTPRKEWNLFDADILTWHFACGVDEDFLYHLIEVRLAFETHAAALAARNATEAEIATMMRLAVAMGDANHTAEALAVADLKFHLAVLEASGNSFLRTVGGLIEAALVGVFKLSPPTDEKGGIDEVARNHIRIVEEIGRRDEVGARQAMEYLIKSGGSACCERSTVHQQHGRRSACHEHSGVRS</sequence>
<accession>C3KMZ7</accession>
<protein>
    <submittedName>
        <fullName evidence="5">GntR family transcriptional regulator</fullName>
    </submittedName>
</protein>
<dbReference type="Pfam" id="PF07729">
    <property type="entry name" value="FCD"/>
    <property type="match status" value="1"/>
</dbReference>
<feature type="domain" description="HTH gntR-type" evidence="4">
    <location>
        <begin position="21"/>
        <end position="89"/>
    </location>
</feature>
<evidence type="ECO:0000313" key="5">
    <source>
        <dbReference type="EMBL" id="ACP21570.1"/>
    </source>
</evidence>
<evidence type="ECO:0000256" key="1">
    <source>
        <dbReference type="ARBA" id="ARBA00023015"/>
    </source>
</evidence>
<dbReference type="PANTHER" id="PTHR43537:SF44">
    <property type="entry name" value="GNTR FAMILY REGULATORY PROTEIN"/>
    <property type="match status" value="1"/>
</dbReference>
<reference evidence="5 6" key="2">
    <citation type="journal article" date="2009" name="Appl. Environ. Microbiol.">
        <title>Rhizobium sp. strain NGR234 possesses a remarkable number of secretion systems.</title>
        <authorList>
            <person name="Schmeisser C."/>
            <person name="Liesegang H."/>
            <person name="Krysciak D."/>
            <person name="Bakkou N."/>
            <person name="Le Quere A."/>
            <person name="Wollherr A."/>
            <person name="Heinemeyer I."/>
            <person name="Morgenstern B."/>
            <person name="Pommerening-Roeser A."/>
            <person name="Flores M."/>
            <person name="Palacios R."/>
            <person name="Brenner S."/>
            <person name="Gottschalk G."/>
            <person name="Schmitz R.A."/>
            <person name="Broughton W.J."/>
            <person name="Perret X."/>
            <person name="Strittmatter A.W."/>
            <person name="Streit W.R."/>
        </authorList>
    </citation>
    <scope>NUCLEOTIDE SEQUENCE [LARGE SCALE GENOMIC DNA]</scope>
    <source>
        <strain evidence="6">NBRC 101917 / NGR234</strain>
    </source>
</reference>